<comment type="subcellular location">
    <subcellularLocation>
        <location evidence="5 6">Cytoplasm</location>
    </subcellularLocation>
</comment>
<dbReference type="GO" id="GO:0008999">
    <property type="term" value="F:protein-N-terminal-alanine acetyltransferase activity"/>
    <property type="evidence" value="ECO:0007669"/>
    <property type="project" value="UniProtKB-UniRule"/>
</dbReference>
<comment type="similarity">
    <text evidence="1 5 6">Belongs to the acetyltransferase family. RimI subfamily.</text>
</comment>
<dbReference type="NCBIfam" id="TIGR01575">
    <property type="entry name" value="rimI"/>
    <property type="match status" value="1"/>
</dbReference>
<dbReference type="Proteomes" id="UP000004931">
    <property type="component" value="Unassembled WGS sequence"/>
</dbReference>
<dbReference type="PANTHER" id="PTHR43420:SF51">
    <property type="entry name" value="PEPTIDYL-LYSINE N-ACETYLTRANSFERASE YIAC"/>
    <property type="match status" value="1"/>
</dbReference>
<dbReference type="eggNOG" id="COG0456">
    <property type="taxonomic scope" value="Bacteria"/>
</dbReference>
<reference evidence="8 9" key="1">
    <citation type="journal article" date="2010" name="J. Bacteriol.">
        <title>Genome sequence of the oligotrophic marine Gammaproteobacterium HTCC2143, isolated from the Oregon Coast.</title>
        <authorList>
            <person name="Oh H.M."/>
            <person name="Kang I."/>
            <person name="Ferriera S."/>
            <person name="Giovannoni S.J."/>
            <person name="Cho J.C."/>
        </authorList>
    </citation>
    <scope>NUCLEOTIDE SEQUENCE [LARGE SCALE GENOMIC DNA]</scope>
    <source>
        <strain evidence="8 9">HTCC2143</strain>
    </source>
</reference>
<evidence type="ECO:0000256" key="3">
    <source>
        <dbReference type="ARBA" id="ARBA00022679"/>
    </source>
</evidence>
<gene>
    <name evidence="5" type="primary">rimI</name>
    <name evidence="8" type="ORF">GP2143_08654</name>
</gene>
<dbReference type="STRING" id="247633.GP2143_08654"/>
<feature type="domain" description="N-acetyltransferase" evidence="7">
    <location>
        <begin position="1"/>
        <end position="146"/>
    </location>
</feature>
<keyword evidence="4 5" id="KW-0012">Acyltransferase</keyword>
<dbReference type="InterPro" id="IPR043690">
    <property type="entry name" value="RimI"/>
</dbReference>
<dbReference type="InterPro" id="IPR016181">
    <property type="entry name" value="Acyl_CoA_acyltransferase"/>
</dbReference>
<comment type="function">
    <text evidence="5 6">Acetylates the N-terminal alanine of ribosomal protein bS18.</text>
</comment>
<evidence type="ECO:0000256" key="2">
    <source>
        <dbReference type="ARBA" id="ARBA00022490"/>
    </source>
</evidence>
<dbReference type="EC" id="2.3.1.266" evidence="5 6"/>
<dbReference type="GO" id="GO:0005737">
    <property type="term" value="C:cytoplasm"/>
    <property type="evidence" value="ECO:0007669"/>
    <property type="project" value="UniProtKB-SubCell"/>
</dbReference>
<feature type="binding site" evidence="5">
    <location>
        <position position="107"/>
    </location>
    <ligand>
        <name>acetyl-CoA</name>
        <dbReference type="ChEBI" id="CHEBI:57288"/>
    </ligand>
</feature>
<dbReference type="PROSITE" id="PS51186">
    <property type="entry name" value="GNAT"/>
    <property type="match status" value="1"/>
</dbReference>
<dbReference type="CDD" id="cd04301">
    <property type="entry name" value="NAT_SF"/>
    <property type="match status" value="1"/>
</dbReference>
<keyword evidence="3 5" id="KW-0808">Transferase</keyword>
<name>A0YCT8_9GAMM</name>
<evidence type="ECO:0000256" key="5">
    <source>
        <dbReference type="HAMAP-Rule" id="MF_02210"/>
    </source>
</evidence>
<sequence>MHLREMRVQDLSVVAGIEKSVAAFPWPHSQFAESLAGKDNCSVLVIDEQVCGFSIFSSVLDESTLLNIAISPVMQGQRLGRKILQQGLDNQKKQGIIKCFLEVRLSNRAAQALYYSLGFTSIGERKNYYPANSGRETALVMCKDFSKSPIAIA</sequence>
<comment type="catalytic activity">
    <reaction evidence="5 6">
        <text>N-terminal L-alanyl-[ribosomal protein bS18] + acetyl-CoA = N-terminal N(alpha)-acetyl-L-alanyl-[ribosomal protein bS18] + CoA + H(+)</text>
        <dbReference type="Rhea" id="RHEA:43756"/>
        <dbReference type="Rhea" id="RHEA-COMP:10676"/>
        <dbReference type="Rhea" id="RHEA-COMP:10677"/>
        <dbReference type="ChEBI" id="CHEBI:15378"/>
        <dbReference type="ChEBI" id="CHEBI:57287"/>
        <dbReference type="ChEBI" id="CHEBI:57288"/>
        <dbReference type="ChEBI" id="CHEBI:64718"/>
        <dbReference type="ChEBI" id="CHEBI:83683"/>
        <dbReference type="EC" id="2.3.1.266"/>
    </reaction>
</comment>
<evidence type="ECO:0000259" key="7">
    <source>
        <dbReference type="PROSITE" id="PS51186"/>
    </source>
</evidence>
<evidence type="ECO:0000313" key="9">
    <source>
        <dbReference type="Proteomes" id="UP000004931"/>
    </source>
</evidence>
<organism evidence="8 9">
    <name type="scientific">marine gamma proteobacterium HTCC2143</name>
    <dbReference type="NCBI Taxonomy" id="247633"/>
    <lineage>
        <taxon>Bacteria</taxon>
        <taxon>Pseudomonadati</taxon>
        <taxon>Pseudomonadota</taxon>
        <taxon>Gammaproteobacteria</taxon>
        <taxon>Cellvibrionales</taxon>
        <taxon>Spongiibacteraceae</taxon>
        <taxon>BD1-7 clade</taxon>
    </lineage>
</organism>
<dbReference type="InterPro" id="IPR006464">
    <property type="entry name" value="AcTrfase_RimI/Ard1"/>
</dbReference>
<proteinExistence type="inferred from homology"/>
<evidence type="ECO:0000256" key="6">
    <source>
        <dbReference type="RuleBase" id="RU363094"/>
    </source>
</evidence>
<dbReference type="SUPFAM" id="SSF55729">
    <property type="entry name" value="Acyl-CoA N-acyltransferases (Nat)"/>
    <property type="match status" value="1"/>
</dbReference>
<comment type="caution">
    <text evidence="5">Lacks conserved residue(s) required for the propagation of feature annotation.</text>
</comment>
<feature type="binding site" evidence="5">
    <location>
        <begin position="68"/>
        <end position="70"/>
    </location>
    <ligand>
        <name>acetyl-CoA</name>
        <dbReference type="ChEBI" id="CHEBI:57288"/>
    </ligand>
</feature>
<evidence type="ECO:0000256" key="1">
    <source>
        <dbReference type="ARBA" id="ARBA00005395"/>
    </source>
</evidence>
<dbReference type="HAMAP" id="MF_02210">
    <property type="entry name" value="RimI"/>
    <property type="match status" value="1"/>
</dbReference>
<comment type="caution">
    <text evidence="8">The sequence shown here is derived from an EMBL/GenBank/DDBJ whole genome shotgun (WGS) entry which is preliminary data.</text>
</comment>
<keyword evidence="2 5" id="KW-0963">Cytoplasm</keyword>
<accession>A0YCT8</accession>
<dbReference type="EMBL" id="AAVT01000003">
    <property type="protein sequence ID" value="EAW31607.1"/>
    <property type="molecule type" value="Genomic_DNA"/>
</dbReference>
<dbReference type="AlphaFoldDB" id="A0YCT8"/>
<dbReference type="InterPro" id="IPR000182">
    <property type="entry name" value="GNAT_dom"/>
</dbReference>
<dbReference type="Pfam" id="PF00583">
    <property type="entry name" value="Acetyltransf_1"/>
    <property type="match status" value="1"/>
</dbReference>
<evidence type="ECO:0000313" key="8">
    <source>
        <dbReference type="EMBL" id="EAW31607.1"/>
    </source>
</evidence>
<evidence type="ECO:0000256" key="4">
    <source>
        <dbReference type="ARBA" id="ARBA00023315"/>
    </source>
</evidence>
<feature type="active site" description="Proton donor" evidence="5">
    <location>
        <position position="114"/>
    </location>
</feature>
<dbReference type="PANTHER" id="PTHR43420">
    <property type="entry name" value="ACETYLTRANSFERASE"/>
    <property type="match status" value="1"/>
</dbReference>
<keyword evidence="9" id="KW-1185">Reference proteome</keyword>
<dbReference type="Gene3D" id="3.40.630.30">
    <property type="match status" value="1"/>
</dbReference>
<protein>
    <recommendedName>
        <fullName evidence="5 6">[Ribosomal protein bS18]-alanine N-acetyltransferase</fullName>
        <ecNumber evidence="5 6">2.3.1.266</ecNumber>
    </recommendedName>
</protein>
<dbReference type="InterPro" id="IPR050680">
    <property type="entry name" value="YpeA/RimI_acetyltransf"/>
</dbReference>
<feature type="active site" description="Proton acceptor" evidence="5">
    <location>
        <position position="102"/>
    </location>
</feature>